<dbReference type="CDD" id="cd00009">
    <property type="entry name" value="AAA"/>
    <property type="match status" value="1"/>
</dbReference>
<dbReference type="Gene3D" id="1.20.272.10">
    <property type="match status" value="1"/>
</dbReference>
<dbReference type="Gene3D" id="3.40.50.300">
    <property type="entry name" value="P-loop containing nucleotide triphosphate hydrolases"/>
    <property type="match status" value="1"/>
</dbReference>
<dbReference type="SMART" id="SM00382">
    <property type="entry name" value="AAA"/>
    <property type="match status" value="1"/>
</dbReference>
<feature type="domain" description="AAA+ ATPase" evidence="13">
    <location>
        <begin position="37"/>
        <end position="178"/>
    </location>
</feature>
<dbReference type="InterPro" id="IPR012763">
    <property type="entry name" value="DNA_pol_III_sug/sutau_N"/>
</dbReference>
<keyword evidence="9" id="KW-0067">ATP-binding</keyword>
<dbReference type="Gene3D" id="3.30.300.150">
    <property type="entry name" value="DNA polymerase III, tau subunit, domain V"/>
    <property type="match status" value="1"/>
</dbReference>
<evidence type="ECO:0000256" key="8">
    <source>
        <dbReference type="ARBA" id="ARBA00022833"/>
    </source>
</evidence>
<dbReference type="FunFam" id="3.40.50.300:FF:000014">
    <property type="entry name" value="DNA polymerase III subunit gamma/tau"/>
    <property type="match status" value="1"/>
</dbReference>
<dbReference type="Pfam" id="PF12169">
    <property type="entry name" value="DNA_pol3_gamma3"/>
    <property type="match status" value="1"/>
</dbReference>
<reference evidence="14 15" key="1">
    <citation type="journal article" date="2015" name="BMC Genomics">
        <title>Genome mining reveals unlocked bioactive potential of marine Gram-negative bacteria.</title>
        <authorList>
            <person name="Machado H."/>
            <person name="Sonnenschein E.C."/>
            <person name="Melchiorsen J."/>
            <person name="Gram L."/>
        </authorList>
    </citation>
    <scope>NUCLEOTIDE SEQUENCE [LARGE SCALE GENOMIC DNA]</scope>
    <source>
        <strain evidence="14 15">S2471</strain>
    </source>
</reference>
<evidence type="ECO:0000313" key="15">
    <source>
        <dbReference type="Proteomes" id="UP000033452"/>
    </source>
</evidence>
<evidence type="ECO:0000256" key="12">
    <source>
        <dbReference type="SAM" id="MobiDB-lite"/>
    </source>
</evidence>
<keyword evidence="15" id="KW-1185">Reference proteome</keyword>
<dbReference type="GO" id="GO:0003677">
    <property type="term" value="F:DNA binding"/>
    <property type="evidence" value="ECO:0007669"/>
    <property type="project" value="InterPro"/>
</dbReference>
<comment type="catalytic activity">
    <reaction evidence="11">
        <text>DNA(n) + a 2'-deoxyribonucleoside 5'-triphosphate = DNA(n+1) + diphosphate</text>
        <dbReference type="Rhea" id="RHEA:22508"/>
        <dbReference type="Rhea" id="RHEA-COMP:17339"/>
        <dbReference type="Rhea" id="RHEA-COMP:17340"/>
        <dbReference type="ChEBI" id="CHEBI:33019"/>
        <dbReference type="ChEBI" id="CHEBI:61560"/>
        <dbReference type="ChEBI" id="CHEBI:173112"/>
        <dbReference type="EC" id="2.7.7.7"/>
    </reaction>
</comment>
<dbReference type="PANTHER" id="PTHR11669:SF0">
    <property type="entry name" value="PROTEIN STICHEL-LIKE 2"/>
    <property type="match status" value="1"/>
</dbReference>
<dbReference type="InterPro" id="IPR038249">
    <property type="entry name" value="PolIII_tau_V_sf"/>
</dbReference>
<dbReference type="OrthoDB" id="9810148at2"/>
<dbReference type="InterPro" id="IPR050238">
    <property type="entry name" value="DNA_Rep/Repair_Clamp_Loader"/>
</dbReference>
<dbReference type="FunFam" id="1.10.8.60:FF:000013">
    <property type="entry name" value="DNA polymerase III subunit gamma/tau"/>
    <property type="match status" value="1"/>
</dbReference>
<dbReference type="Gene3D" id="1.10.8.60">
    <property type="match status" value="1"/>
</dbReference>
<protein>
    <recommendedName>
        <fullName evidence="2">DNA-directed DNA polymerase</fullName>
        <ecNumber evidence="2">2.7.7.7</ecNumber>
    </recommendedName>
</protein>
<dbReference type="NCBIfam" id="NF004046">
    <property type="entry name" value="PRK05563.1"/>
    <property type="match status" value="1"/>
</dbReference>
<keyword evidence="6" id="KW-0479">Metal-binding</keyword>
<feature type="region of interest" description="Disordered" evidence="12">
    <location>
        <begin position="390"/>
        <end position="611"/>
    </location>
</feature>
<feature type="region of interest" description="Disordered" evidence="12">
    <location>
        <begin position="624"/>
        <end position="704"/>
    </location>
</feature>
<gene>
    <name evidence="14" type="ORF">TW77_18135</name>
</gene>
<evidence type="ECO:0000256" key="7">
    <source>
        <dbReference type="ARBA" id="ARBA00022741"/>
    </source>
</evidence>
<feature type="compositionally biased region" description="Polar residues" evidence="12">
    <location>
        <begin position="539"/>
        <end position="593"/>
    </location>
</feature>
<dbReference type="GO" id="GO:0005524">
    <property type="term" value="F:ATP binding"/>
    <property type="evidence" value="ECO:0007669"/>
    <property type="project" value="UniProtKB-KW"/>
</dbReference>
<feature type="compositionally biased region" description="Low complexity" evidence="12">
    <location>
        <begin position="424"/>
        <end position="514"/>
    </location>
</feature>
<dbReference type="FunFam" id="1.20.272.10:FF:000003">
    <property type="entry name" value="DNA polymerase III subunit gamma/tau"/>
    <property type="match status" value="1"/>
</dbReference>
<feature type="compositionally biased region" description="Polar residues" evidence="12">
    <location>
        <begin position="664"/>
        <end position="673"/>
    </location>
</feature>
<feature type="compositionally biased region" description="Low complexity" evidence="12">
    <location>
        <begin position="599"/>
        <end position="611"/>
    </location>
</feature>
<evidence type="ECO:0000256" key="6">
    <source>
        <dbReference type="ARBA" id="ARBA00022723"/>
    </source>
</evidence>
<organism evidence="14 15">
    <name type="scientific">Pseudoalteromonas rubra</name>
    <dbReference type="NCBI Taxonomy" id="43658"/>
    <lineage>
        <taxon>Bacteria</taxon>
        <taxon>Pseudomonadati</taxon>
        <taxon>Pseudomonadota</taxon>
        <taxon>Gammaproteobacteria</taxon>
        <taxon>Alteromonadales</taxon>
        <taxon>Pseudoalteromonadaceae</taxon>
        <taxon>Pseudoalteromonas</taxon>
    </lineage>
</organism>
<dbReference type="PANTHER" id="PTHR11669">
    <property type="entry name" value="REPLICATION FACTOR C / DNA POLYMERASE III GAMMA-TAU SUBUNIT"/>
    <property type="match status" value="1"/>
</dbReference>
<keyword evidence="3" id="KW-0808">Transferase</keyword>
<dbReference type="InterPro" id="IPR045085">
    <property type="entry name" value="HLD_clamp_pol_III_gamma_tau"/>
</dbReference>
<dbReference type="NCBIfam" id="TIGR02397">
    <property type="entry name" value="dnaX_nterm"/>
    <property type="match status" value="1"/>
</dbReference>
<evidence type="ECO:0000256" key="11">
    <source>
        <dbReference type="ARBA" id="ARBA00049244"/>
    </source>
</evidence>
<dbReference type="GO" id="GO:0009360">
    <property type="term" value="C:DNA polymerase III complex"/>
    <property type="evidence" value="ECO:0007669"/>
    <property type="project" value="InterPro"/>
</dbReference>
<keyword evidence="8" id="KW-0862">Zinc</keyword>
<dbReference type="GO" id="GO:0006261">
    <property type="term" value="P:DNA-templated DNA replication"/>
    <property type="evidence" value="ECO:0007669"/>
    <property type="project" value="TreeGrafter"/>
</dbReference>
<dbReference type="RefSeq" id="WP_046006394.1">
    <property type="nucleotide sequence ID" value="NZ_JXYA01000045.1"/>
</dbReference>
<dbReference type="Pfam" id="PF12170">
    <property type="entry name" value="DNA_pol3_tau_5"/>
    <property type="match status" value="1"/>
</dbReference>
<evidence type="ECO:0000256" key="2">
    <source>
        <dbReference type="ARBA" id="ARBA00012417"/>
    </source>
</evidence>
<dbReference type="SUPFAM" id="SSF48019">
    <property type="entry name" value="post-AAA+ oligomerization domain-like"/>
    <property type="match status" value="1"/>
</dbReference>
<keyword evidence="7" id="KW-0547">Nucleotide-binding</keyword>
<evidence type="ECO:0000256" key="3">
    <source>
        <dbReference type="ARBA" id="ARBA00022679"/>
    </source>
</evidence>
<proteinExistence type="inferred from homology"/>
<dbReference type="Proteomes" id="UP000033452">
    <property type="component" value="Unassembled WGS sequence"/>
</dbReference>
<dbReference type="InterPro" id="IPR022754">
    <property type="entry name" value="DNA_pol_III_gamma-3"/>
</dbReference>
<evidence type="ECO:0000256" key="9">
    <source>
        <dbReference type="ARBA" id="ARBA00022840"/>
    </source>
</evidence>
<dbReference type="NCBIfam" id="NF005942">
    <property type="entry name" value="PRK07994.1"/>
    <property type="match status" value="1"/>
</dbReference>
<dbReference type="Pfam" id="PF22608">
    <property type="entry name" value="DNAX_ATPase_lid"/>
    <property type="match status" value="1"/>
</dbReference>
<dbReference type="InterPro" id="IPR021029">
    <property type="entry name" value="DNA_pol_III_tau_dom-5"/>
</dbReference>
<name>A0A0F4QHG2_9GAMM</name>
<dbReference type="InterPro" id="IPR003593">
    <property type="entry name" value="AAA+_ATPase"/>
</dbReference>
<keyword evidence="4" id="KW-0548">Nucleotidyltransferase</keyword>
<feature type="compositionally biased region" description="Low complexity" evidence="12">
    <location>
        <begin position="674"/>
        <end position="693"/>
    </location>
</feature>
<keyword evidence="5" id="KW-0235">DNA replication</keyword>
<sequence length="878" mass="96499">MSYQVLARKWRPQSFHEMMGQEHVKQALINALNEQRLHHAYLFTGTRGVGKTTIARIFAKSLNCEVGITSTPCGQCSACEEIEAGKFIDLIEIDAASRTKVEDTREILDNVQYAPTRGRYKVYLIDEVHMLSKHSFNALLKTLEEPPEHVKFLLATTDPQKLPITILSRCLQFNLNAMAQSQIVTQLAQILPQESVNFEQTALEVLAKAADGSMRDALSLTDQAIAQTNGELNLPAVQQMLGLMDSSHAVLLMAAVLSQDGETLLAEVADIALKNGNFASVLDDLISLLHLVQLTQLVPQAANFGQFEAEQVKTLAQQLTPQDTQFMYQLLLAGKKDLSWAPEPRLGFEMIMLRLLAFERADFSQAAGPTPAGPAKDQGKVGKLRDMLSAKQRGPQAQLSTPAPERQDPVAQHQAKTSEPQPVPQQSAEVAAQQSPAPAQQPNAQAAPQQAYAPEQPGQQPNAQAAPQQAYTPEQPGQQPNAQAAPQQAYTPEQPAQQPNAQAAPQQAYTPEQPVQQTAPQQPIPSAEQMNAEPAHTALPQQSPEDVSIEQQYQDIMAQAESQGYEQHQSGSAHQPVPTVQQNSAPQQETQAPEHTPVQQLAQKQQQAQSAIARILQNRQISGAGRLLGGEGEAKKSEPQQGAGTVPGAVASGRRLPHTPLADDSQQSAQHLAQPQEQIPEQPQQVFQPAAVQRKAKKPEMAERFKKDESKLAPELLEQLAPQAPGEQETQETTLDIPAPENFVSPISDIKFAHQKDDWAQMIEQMQLGGRVRQFALHAMFNQQGQHCTLQVEQSQQHLDSSMLREKLHESLAEQLNEPVELNIEFVDVVNNTPFLIQQDIDQQRYLQAVDAVNNDPVIQAFAREFEASVDEKSVRAL</sequence>
<dbReference type="GO" id="GO:0003887">
    <property type="term" value="F:DNA-directed DNA polymerase activity"/>
    <property type="evidence" value="ECO:0007669"/>
    <property type="project" value="UniProtKB-KW"/>
</dbReference>
<evidence type="ECO:0000256" key="1">
    <source>
        <dbReference type="ARBA" id="ARBA00006360"/>
    </source>
</evidence>
<dbReference type="PATRIC" id="fig|43658.5.peg.3831"/>
<dbReference type="InterPro" id="IPR008921">
    <property type="entry name" value="DNA_pol3_clamp-load_cplx_C"/>
</dbReference>
<evidence type="ECO:0000256" key="5">
    <source>
        <dbReference type="ARBA" id="ARBA00022705"/>
    </source>
</evidence>
<dbReference type="GO" id="GO:0046872">
    <property type="term" value="F:metal ion binding"/>
    <property type="evidence" value="ECO:0007669"/>
    <property type="project" value="UniProtKB-KW"/>
</dbReference>
<evidence type="ECO:0000313" key="14">
    <source>
        <dbReference type="EMBL" id="KJZ06725.1"/>
    </source>
</evidence>
<dbReference type="InterPro" id="IPR027417">
    <property type="entry name" value="P-loop_NTPase"/>
</dbReference>
<comment type="caution">
    <text evidence="14">The sequence shown here is derived from an EMBL/GenBank/DDBJ whole genome shotgun (WGS) entry which is preliminary data.</text>
</comment>
<dbReference type="SUPFAM" id="SSF52540">
    <property type="entry name" value="P-loop containing nucleoside triphosphate hydrolases"/>
    <property type="match status" value="1"/>
</dbReference>
<evidence type="ECO:0000256" key="10">
    <source>
        <dbReference type="ARBA" id="ARBA00022932"/>
    </source>
</evidence>
<dbReference type="AlphaFoldDB" id="A0A0F4QHG2"/>
<evidence type="ECO:0000259" key="13">
    <source>
        <dbReference type="SMART" id="SM00382"/>
    </source>
</evidence>
<evidence type="ECO:0000256" key="4">
    <source>
        <dbReference type="ARBA" id="ARBA00022695"/>
    </source>
</evidence>
<keyword evidence="10" id="KW-0239">DNA-directed DNA polymerase</keyword>
<accession>A0A0F4QHG2</accession>
<dbReference type="Pfam" id="PF13177">
    <property type="entry name" value="DNA_pol3_delta2"/>
    <property type="match status" value="1"/>
</dbReference>
<comment type="similarity">
    <text evidence="1">Belongs to the DnaX/STICHEL family.</text>
</comment>
<dbReference type="EMBL" id="JXYA01000045">
    <property type="protein sequence ID" value="KJZ06725.1"/>
    <property type="molecule type" value="Genomic_DNA"/>
</dbReference>
<dbReference type="CDD" id="cd18137">
    <property type="entry name" value="HLD_clamp_pol_III_gamma_tau"/>
    <property type="match status" value="1"/>
</dbReference>
<dbReference type="EC" id="2.7.7.7" evidence="2"/>